<comment type="caution">
    <text evidence="2">The sequence shown here is derived from an EMBL/GenBank/DDBJ whole genome shotgun (WGS) entry which is preliminary data.</text>
</comment>
<name>A0A368HHX5_9GAMM</name>
<sequence length="649" mass="71771">MNRSSSPRVPRLLSTLLTISLISLGLAGCVPTLRPSTQTMTAASAARAVRHGHYIEGSQAYQHLARHSTGTTRARYALKAAEALVRAGALRAADQELHLAKPPLTQRLAARKYALMGEIDAAMGHPARAYEEARKAQRYPNLPPQLQAEIGRIEAQASLSLGHPVRAARHMIARERLLVSRRRLTNNETALWHDLAALPRARLRRLYDEAPTSAVGAWARLALIARRYPPRSQRLRAAITKWQHRYPKFIPTSTFLATILGAKGHPRPAPRAVALLLPLSSPFAKAAKAVERGFVAMAKTHPLAGHPTIYIYDIGSNPAAAAHYYQQAVKRGAQFIVGPLGAGAVADVAAHAHFTVPTLLLGLAKNGPRHNPRHVPVYQFSLARTLEARQAADRAYLDGHTRAAILYPNSPFGHRMRRAFARRWRHLGGLVVAQTSYTPGSTGYVRPVEDLLDITQSRARDRRLQRILGMPLAFTARRRQDVGFVFLVADAPDARLIKPLLDYDHADTLPVYSTSSVFTGRPDPVYDRDLDGIIFGDMPWMLVGNGRIARLRRTLPNASRYNFTPFARLYAFGADAEGLVGRLDRLSLGGGGRYNGLTGGLSVRRDDVIRRTLVWAEFRKGIPRLLDTFLPYRGLFSKHKRTIDTTGRS</sequence>
<evidence type="ECO:0000256" key="1">
    <source>
        <dbReference type="ARBA" id="ARBA00023136"/>
    </source>
</evidence>
<keyword evidence="1" id="KW-0472">Membrane</keyword>
<gene>
    <name evidence="2" type="ORF">C4900_12895</name>
</gene>
<dbReference type="Gene3D" id="1.25.40.650">
    <property type="match status" value="1"/>
</dbReference>
<dbReference type="PROSITE" id="PS51257">
    <property type="entry name" value="PROKAR_LIPOPROTEIN"/>
    <property type="match status" value="1"/>
</dbReference>
<dbReference type="EMBL" id="PSYR01000002">
    <property type="protein sequence ID" value="RCN56667.1"/>
    <property type="molecule type" value="Genomic_DNA"/>
</dbReference>
<dbReference type="RefSeq" id="WP_114283211.1">
    <property type="nucleotide sequence ID" value="NZ_PSYR01000002.1"/>
</dbReference>
<dbReference type="Pfam" id="PF04348">
    <property type="entry name" value="LppC"/>
    <property type="match status" value="1"/>
</dbReference>
<dbReference type="Gene3D" id="3.40.50.2300">
    <property type="match status" value="2"/>
</dbReference>
<dbReference type="GO" id="GO:0031241">
    <property type="term" value="C:periplasmic side of cell outer membrane"/>
    <property type="evidence" value="ECO:0007669"/>
    <property type="project" value="TreeGrafter"/>
</dbReference>
<proteinExistence type="predicted"/>
<keyword evidence="3" id="KW-1185">Reference proteome</keyword>
<dbReference type="AlphaFoldDB" id="A0A368HHX5"/>
<reference evidence="2 3" key="1">
    <citation type="submission" date="2018-02" db="EMBL/GenBank/DDBJ databases">
        <title>Insights into the biology of acidophilic members of the Acidiferrobacteraceae family derived from comparative genomic analyses.</title>
        <authorList>
            <person name="Issotta F."/>
            <person name="Thyssen C."/>
            <person name="Mena C."/>
            <person name="Moya A."/>
            <person name="Bellenberg S."/>
            <person name="Sproer C."/>
            <person name="Covarrubias P.C."/>
            <person name="Sand W."/>
            <person name="Quatrini R."/>
            <person name="Vera M."/>
        </authorList>
    </citation>
    <scope>NUCLEOTIDE SEQUENCE [LARGE SCALE GENOMIC DNA]</scope>
    <source>
        <strain evidence="3">m-1</strain>
    </source>
</reference>
<protein>
    <recommendedName>
        <fullName evidence="4">Penicillin-binding protein activator</fullName>
    </recommendedName>
</protein>
<dbReference type="InterPro" id="IPR007443">
    <property type="entry name" value="LpoA"/>
</dbReference>
<organism evidence="2 3">
    <name type="scientific">Acidiferrobacter thiooxydans</name>
    <dbReference type="NCBI Taxonomy" id="163359"/>
    <lineage>
        <taxon>Bacteria</taxon>
        <taxon>Pseudomonadati</taxon>
        <taxon>Pseudomonadota</taxon>
        <taxon>Gammaproteobacteria</taxon>
        <taxon>Acidiferrobacterales</taxon>
        <taxon>Acidiferrobacteraceae</taxon>
        <taxon>Acidiferrobacter</taxon>
    </lineage>
</organism>
<dbReference type="PANTHER" id="PTHR38038:SF1">
    <property type="entry name" value="PENICILLIN-BINDING PROTEIN ACTIVATOR LPOA"/>
    <property type="match status" value="1"/>
</dbReference>
<accession>A0A368HHX5</accession>
<dbReference type="OrthoDB" id="6708821at2"/>
<dbReference type="GO" id="GO:0030234">
    <property type="term" value="F:enzyme regulator activity"/>
    <property type="evidence" value="ECO:0007669"/>
    <property type="project" value="TreeGrafter"/>
</dbReference>
<dbReference type="PANTHER" id="PTHR38038">
    <property type="entry name" value="PENICILLIN-BINDING PROTEIN ACTIVATOR LPOA"/>
    <property type="match status" value="1"/>
</dbReference>
<evidence type="ECO:0008006" key="4">
    <source>
        <dbReference type="Google" id="ProtNLM"/>
    </source>
</evidence>
<dbReference type="Proteomes" id="UP000253250">
    <property type="component" value="Unassembled WGS sequence"/>
</dbReference>
<dbReference type="CDD" id="cd06339">
    <property type="entry name" value="PBP1_YraM_LppC_lipoprotein-like"/>
    <property type="match status" value="1"/>
</dbReference>
<dbReference type="SUPFAM" id="SSF53822">
    <property type="entry name" value="Periplasmic binding protein-like I"/>
    <property type="match status" value="1"/>
</dbReference>
<dbReference type="GO" id="GO:0009252">
    <property type="term" value="P:peptidoglycan biosynthetic process"/>
    <property type="evidence" value="ECO:0007669"/>
    <property type="project" value="TreeGrafter"/>
</dbReference>
<evidence type="ECO:0000313" key="2">
    <source>
        <dbReference type="EMBL" id="RCN56667.1"/>
    </source>
</evidence>
<evidence type="ECO:0000313" key="3">
    <source>
        <dbReference type="Proteomes" id="UP000253250"/>
    </source>
</evidence>
<dbReference type="InterPro" id="IPR028082">
    <property type="entry name" value="Peripla_BP_I"/>
</dbReference>